<dbReference type="EMBL" id="QLUW01000006">
    <property type="protein sequence ID" value="RAP73652.1"/>
    <property type="molecule type" value="Genomic_DNA"/>
</dbReference>
<protein>
    <submittedName>
        <fullName evidence="1">Uncharacterized protein</fullName>
    </submittedName>
</protein>
<keyword evidence="2" id="KW-1185">Reference proteome</keyword>
<reference evidence="1 2" key="1">
    <citation type="submission" date="2018-06" db="EMBL/GenBank/DDBJ databases">
        <title>Paenibacillus montanisoli sp. nov., isolated from mountain area soil.</title>
        <authorList>
            <person name="Wu M."/>
        </authorList>
    </citation>
    <scope>NUCLEOTIDE SEQUENCE [LARGE SCALE GENOMIC DNA]</scope>
    <source>
        <strain evidence="1 2">RA17</strain>
    </source>
</reference>
<sequence length="62" mass="7198">MNVMIWNPEDAEVTMMILIRGDAWNAPACRNDKNSWPYEIEHQLAQCYDSIRLFGNKLNRGG</sequence>
<evidence type="ECO:0000313" key="2">
    <source>
        <dbReference type="Proteomes" id="UP000249260"/>
    </source>
</evidence>
<organism evidence="1 2">
    <name type="scientific">Paenibacillus montanisoli</name>
    <dbReference type="NCBI Taxonomy" id="2081970"/>
    <lineage>
        <taxon>Bacteria</taxon>
        <taxon>Bacillati</taxon>
        <taxon>Bacillota</taxon>
        <taxon>Bacilli</taxon>
        <taxon>Bacillales</taxon>
        <taxon>Paenibacillaceae</taxon>
        <taxon>Paenibacillus</taxon>
    </lineage>
</organism>
<dbReference type="AlphaFoldDB" id="A0A328TVJ3"/>
<dbReference type="RefSeq" id="WP_112885235.1">
    <property type="nucleotide sequence ID" value="NZ_QLUW01000006.1"/>
</dbReference>
<gene>
    <name evidence="1" type="ORF">DL346_25635</name>
</gene>
<name>A0A328TVJ3_9BACL</name>
<dbReference type="Proteomes" id="UP000249260">
    <property type="component" value="Unassembled WGS sequence"/>
</dbReference>
<accession>A0A328TVJ3</accession>
<evidence type="ECO:0000313" key="1">
    <source>
        <dbReference type="EMBL" id="RAP73652.1"/>
    </source>
</evidence>
<proteinExistence type="predicted"/>
<comment type="caution">
    <text evidence="1">The sequence shown here is derived from an EMBL/GenBank/DDBJ whole genome shotgun (WGS) entry which is preliminary data.</text>
</comment>